<name>A0ABS0NI54_9ACTN</name>
<dbReference type="Pfam" id="PF07555">
    <property type="entry name" value="NAGidase"/>
    <property type="match status" value="1"/>
</dbReference>
<dbReference type="SUPFAM" id="SSF49785">
    <property type="entry name" value="Galactose-binding domain-like"/>
    <property type="match status" value="1"/>
</dbReference>
<feature type="region of interest" description="Disordered" evidence="4">
    <location>
        <begin position="192"/>
        <end position="211"/>
    </location>
</feature>
<feature type="domain" description="F5/8 type C" evidence="6">
    <location>
        <begin position="905"/>
        <end position="996"/>
    </location>
</feature>
<dbReference type="Gene3D" id="2.60.120.260">
    <property type="entry name" value="Galactose-binding domain-like"/>
    <property type="match status" value="1"/>
</dbReference>
<evidence type="ECO:0000256" key="5">
    <source>
        <dbReference type="SAM" id="SignalP"/>
    </source>
</evidence>
<dbReference type="Pfam" id="PF21774">
    <property type="entry name" value="NagJ_C"/>
    <property type="match status" value="1"/>
</dbReference>
<evidence type="ECO:0000259" key="6">
    <source>
        <dbReference type="PROSITE" id="PS50022"/>
    </source>
</evidence>
<feature type="region of interest" description="Disordered" evidence="4">
    <location>
        <begin position="29"/>
        <end position="57"/>
    </location>
</feature>
<keyword evidence="2 3" id="KW-0326">Glycosidase</keyword>
<dbReference type="SUPFAM" id="SSF51445">
    <property type="entry name" value="(Trans)glycosidases"/>
    <property type="match status" value="1"/>
</dbReference>
<evidence type="ECO:0000256" key="2">
    <source>
        <dbReference type="ARBA" id="ARBA00023295"/>
    </source>
</evidence>
<dbReference type="InterPro" id="IPR013783">
    <property type="entry name" value="Ig-like_fold"/>
</dbReference>
<dbReference type="InterPro" id="IPR051822">
    <property type="entry name" value="Glycosyl_Hydrolase_84"/>
</dbReference>
<dbReference type="PROSITE" id="PS50022">
    <property type="entry name" value="FA58C_3"/>
    <property type="match status" value="1"/>
</dbReference>
<feature type="chain" id="PRO_5047171124" evidence="5">
    <location>
        <begin position="32"/>
        <end position="1056"/>
    </location>
</feature>
<organism evidence="8 9">
    <name type="scientific">Streptomyces pactum</name>
    <dbReference type="NCBI Taxonomy" id="68249"/>
    <lineage>
        <taxon>Bacteria</taxon>
        <taxon>Bacillati</taxon>
        <taxon>Actinomycetota</taxon>
        <taxon>Actinomycetes</taxon>
        <taxon>Kitasatosporales</taxon>
        <taxon>Streptomycetaceae</taxon>
        <taxon>Streptomyces</taxon>
    </lineage>
</organism>
<dbReference type="SUPFAM" id="SSF140657">
    <property type="entry name" value="Hyaluronidase post-catalytic domain-like"/>
    <property type="match status" value="1"/>
</dbReference>
<dbReference type="InterPro" id="IPR008979">
    <property type="entry name" value="Galactose-bd-like_sf"/>
</dbReference>
<dbReference type="PROSITE" id="PS52009">
    <property type="entry name" value="GH84"/>
    <property type="match status" value="1"/>
</dbReference>
<dbReference type="PANTHER" id="PTHR13170">
    <property type="entry name" value="O-GLCNACASE"/>
    <property type="match status" value="1"/>
</dbReference>
<comment type="caution">
    <text evidence="8">The sequence shown here is derived from an EMBL/GenBank/DDBJ whole genome shotgun (WGS) entry which is preliminary data.</text>
</comment>
<dbReference type="EMBL" id="JACYXC010000001">
    <property type="protein sequence ID" value="MBH5334871.1"/>
    <property type="molecule type" value="Genomic_DNA"/>
</dbReference>
<proteinExistence type="inferred from homology"/>
<dbReference type="Pfam" id="PF02838">
    <property type="entry name" value="Glyco_hydro_20b"/>
    <property type="match status" value="1"/>
</dbReference>
<dbReference type="InterPro" id="IPR000421">
    <property type="entry name" value="FA58C"/>
</dbReference>
<feature type="region of interest" description="Disordered" evidence="4">
    <location>
        <begin position="909"/>
        <end position="930"/>
    </location>
</feature>
<evidence type="ECO:0000256" key="3">
    <source>
        <dbReference type="PROSITE-ProRule" id="PRU01353"/>
    </source>
</evidence>
<dbReference type="Gene3D" id="3.20.20.80">
    <property type="entry name" value="Glycosidases"/>
    <property type="match status" value="1"/>
</dbReference>
<dbReference type="Proteomes" id="UP000807371">
    <property type="component" value="Unassembled WGS sequence"/>
</dbReference>
<dbReference type="SUPFAM" id="SSF55545">
    <property type="entry name" value="beta-N-acetylhexosaminidase-like domain"/>
    <property type="match status" value="1"/>
</dbReference>
<keyword evidence="5" id="KW-0732">Signal</keyword>
<dbReference type="PANTHER" id="PTHR13170:SF16">
    <property type="entry name" value="PROTEIN O-GLCNACASE"/>
    <property type="match status" value="1"/>
</dbReference>
<dbReference type="Pfam" id="PF00754">
    <property type="entry name" value="F5_F8_type_C"/>
    <property type="match status" value="1"/>
</dbReference>
<sequence>MWAGGSRAAGATALAAAVLGGLIGGAPNAAAEQPAGTGAESPWATTAERTDASGVPPVWPRPQTLRAHGTSVPVAGQVTLVADADTDPYALDALRELLSGAGARTVTEVTDGGRDAAGRDGSAGLRVLVQGREAEAALRALRAPERGDLPSGGYRLASGTVDGVPTVAMAGVGRDGLFHAVQTLRQLLVGPGGRAPGQAGQGGRAGSGGQGGYAVPSVTVRDWPAAAVRGTTEGFYGEPWTQEQRLAQLDFLGRTKQNRYLYAAGDDPYRLARWRDPYPAEARADFRELADRARRNHVTLAWAVSPGQNFCFSASGDVKALLRKIDAMWALGVRGFQLQFQDVSYDEWRCVGDRITFGAGPERAAAAQAQVANAVADHLARRHPDAPPLSLLPTEYYQDGRTEYRAALAERLDDRVEVAWTGVGVVPRTITGDELAEAKEAFGHPLVTMDNYPVNDFAQDRIFLGPYTGREPAVAIGSQALLTNAMQQPALSRIPLFTAADFAWNPRGYRPGESWQAAVDDLAGPDRATRDALRVLAANNASSMLGGWGGTEEGDGESGGESEYLRRRIEAFLTAHEGTDEAALARAAERLRAAFRTLREVPGRLEPALGDEAGPWLEQLGRYGEAGRYAVDMLTAQARGDGAAAWRHRQALQRLRQQIAASPATVGKGVLTPFLATALERADAWAGLDETAEKPPRTDAGQRAAADGDARTTVTAGRPVTVRFGRVRPLTAVTALTGTGPERRGTVEAHVPGAGWRKLAEVSGSGWTQAPGKGLRADAVRLTWADEDRDGAGGTPPAVHELTPWFADTPAAELRLSRNVADAEIGGRPAEVEVRLTARRPGDVRGDLVVRAPGGVTVTAPKEVTAVRGGVATARIQVSVPAGAAAGTYRLPVRFGSEEAVLTVRSFPPAGGPDLASAGRGTRATSSGDETDAFPAAAAIDGDPATRWSSPAEDGAWLQLELARPVRLGRLDLHWEDAHASRYRVQVSADGRTWRTAATVDDGRGGRETVRMDASGTRFVRIQGVERAPLPEGVPGRYSLWSVQAYQVLDEGPGGA</sequence>
<dbReference type="InterPro" id="IPR029018">
    <property type="entry name" value="Hex-like_dom2"/>
</dbReference>
<comment type="similarity">
    <text evidence="3">Belongs to the glycosyl hydrolase 84 family.</text>
</comment>
<gene>
    <name evidence="8" type="ORF">IHE55_08725</name>
</gene>
<dbReference type="InterPro" id="IPR011496">
    <property type="entry name" value="O-GlcNAcase_cat"/>
</dbReference>
<evidence type="ECO:0000256" key="1">
    <source>
        <dbReference type="ARBA" id="ARBA00022801"/>
    </source>
</evidence>
<dbReference type="InterPro" id="IPR017853">
    <property type="entry name" value="GH"/>
</dbReference>
<reference evidence="8 9" key="1">
    <citation type="submission" date="2020-09" db="EMBL/GenBank/DDBJ databases">
        <title>Biosynthesis of the nuclear factor of activated T cells inhibitor NFAT-133 and its congeners in Streptomyces pactum.</title>
        <authorList>
            <person name="Zhou W."/>
            <person name="Posri P."/>
            <person name="Abugrain M.E."/>
            <person name="Weisberg A.J."/>
            <person name="Chang J.H."/>
            <person name="Mahmud T."/>
        </authorList>
    </citation>
    <scope>NUCLEOTIDE SEQUENCE [LARGE SCALE GENOMIC DNA]</scope>
    <source>
        <strain evidence="8 9">ATCC 27456</strain>
    </source>
</reference>
<dbReference type="Gene3D" id="2.60.40.10">
    <property type="entry name" value="Immunoglobulins"/>
    <property type="match status" value="1"/>
</dbReference>
<evidence type="ECO:0000313" key="9">
    <source>
        <dbReference type="Proteomes" id="UP000807371"/>
    </source>
</evidence>
<evidence type="ECO:0000256" key="4">
    <source>
        <dbReference type="SAM" id="MobiDB-lite"/>
    </source>
</evidence>
<keyword evidence="1 3" id="KW-0378">Hydrolase</keyword>
<dbReference type="Gene3D" id="3.30.379.10">
    <property type="entry name" value="Chitobiase/beta-hexosaminidase domain 2-like"/>
    <property type="match status" value="1"/>
</dbReference>
<dbReference type="Gene3D" id="1.20.58.460">
    <property type="entry name" value="Hyaluronidase post-catalytic domain-like"/>
    <property type="match status" value="1"/>
</dbReference>
<accession>A0ABS0NI54</accession>
<feature type="domain" description="GH84" evidence="7">
    <location>
        <begin position="227"/>
        <end position="507"/>
    </location>
</feature>
<feature type="compositionally biased region" description="Low complexity" evidence="4">
    <location>
        <begin position="698"/>
        <end position="712"/>
    </location>
</feature>
<dbReference type="InterPro" id="IPR049019">
    <property type="entry name" value="NagJ-like_helical"/>
</dbReference>
<protein>
    <submittedName>
        <fullName evidence="8">Beta-N-acetylglucosaminidase domain-containing protein</fullName>
    </submittedName>
</protein>
<feature type="region of interest" description="Disordered" evidence="4">
    <location>
        <begin position="688"/>
        <end position="712"/>
    </location>
</feature>
<keyword evidence="9" id="KW-1185">Reference proteome</keyword>
<evidence type="ECO:0000259" key="7">
    <source>
        <dbReference type="PROSITE" id="PS52009"/>
    </source>
</evidence>
<dbReference type="InterPro" id="IPR015882">
    <property type="entry name" value="HEX_bac_N"/>
</dbReference>
<feature type="active site" description="Proton donor" evidence="3">
    <location>
        <position position="342"/>
    </location>
</feature>
<feature type="signal peptide" evidence="5">
    <location>
        <begin position="1"/>
        <end position="31"/>
    </location>
</feature>
<evidence type="ECO:0000313" key="8">
    <source>
        <dbReference type="EMBL" id="MBH5334871.1"/>
    </source>
</evidence>